<dbReference type="Pfam" id="PF00106">
    <property type="entry name" value="adh_short"/>
    <property type="match status" value="1"/>
</dbReference>
<reference evidence="12 13" key="1">
    <citation type="submission" date="2018-06" db="EMBL/GenBank/DDBJ databases">
        <title>Genomic Encyclopedia of Type Strains, Phase IV (KMG-IV): sequencing the most valuable type-strain genomes for metagenomic binning, comparative biology and taxonomic classification.</title>
        <authorList>
            <person name="Goeker M."/>
        </authorList>
    </citation>
    <scope>NUCLEOTIDE SEQUENCE [LARGE SCALE GENOMIC DNA]</scope>
    <source>
        <strain evidence="12 13">DSM 24032</strain>
    </source>
</reference>
<evidence type="ECO:0000313" key="13">
    <source>
        <dbReference type="Proteomes" id="UP000253083"/>
    </source>
</evidence>
<evidence type="ECO:0000256" key="10">
    <source>
        <dbReference type="ARBA" id="ARBA00047274"/>
    </source>
</evidence>
<dbReference type="GO" id="GO:0035527">
    <property type="term" value="F:3-hydroxypropionate dehydrogenase (NADP+) activity"/>
    <property type="evidence" value="ECO:0007669"/>
    <property type="project" value="UniProtKB-EC"/>
</dbReference>
<evidence type="ECO:0000256" key="7">
    <source>
        <dbReference type="ARBA" id="ARBA00044271"/>
    </source>
</evidence>
<evidence type="ECO:0000256" key="5">
    <source>
        <dbReference type="ARBA" id="ARBA00044059"/>
    </source>
</evidence>
<comment type="caution">
    <text evidence="12">The sequence shown here is derived from an EMBL/GenBank/DDBJ whole genome shotgun (WGS) entry which is preliminary data.</text>
</comment>
<sequence length="263" mass="28282">MTNSNQKGLAIITGASSGIGAIYADRLAAQGHPLLIVARRKDRLQQLATQLKKRYTVNVETLSLDLANPSDLLTLETKLKSDPVDILVNNAGSGGLGPLSSTTADKTEALVRLNIIAVTRLSQAALDGFRDRGKGTLINLGSIIAFWPSAAAAVYSGTKSYVVNFTRSIAMEFEGTDIRIQVVMPGPVRTEFFSSQGMSDSVFPDDYYITADELVDAALSGLEQGEIVTNPTMAEPKVWEDMENTRTTYFAAVSSGKVAPRYL</sequence>
<dbReference type="PROSITE" id="PS00061">
    <property type="entry name" value="ADH_SHORT"/>
    <property type="match status" value="1"/>
</dbReference>
<dbReference type="InParanoid" id="A0A395JK29"/>
<dbReference type="Proteomes" id="UP000253083">
    <property type="component" value="Unassembled WGS sequence"/>
</dbReference>
<dbReference type="InterPro" id="IPR002347">
    <property type="entry name" value="SDR_fam"/>
</dbReference>
<dbReference type="PRINTS" id="PR00081">
    <property type="entry name" value="GDHRDH"/>
</dbReference>
<dbReference type="SUPFAM" id="SSF51735">
    <property type="entry name" value="NAD(P)-binding Rossmann-fold domains"/>
    <property type="match status" value="1"/>
</dbReference>
<dbReference type="Gene3D" id="3.40.50.720">
    <property type="entry name" value="NAD(P)-binding Rossmann-like Domain"/>
    <property type="match status" value="1"/>
</dbReference>
<dbReference type="EMBL" id="QNRT01000002">
    <property type="protein sequence ID" value="RBP51082.1"/>
    <property type="molecule type" value="Genomic_DNA"/>
</dbReference>
<evidence type="ECO:0000313" key="12">
    <source>
        <dbReference type="EMBL" id="RBP51082.1"/>
    </source>
</evidence>
<comment type="function">
    <text evidence="9">NADP-dependent dehydrogenase with broad substrate specificity acting on 3-hydroxy acids. Catalyzes the NADP-dependent oxidation of L-allo-threonine to L-2-amino-3-keto-butyrate, which is spontaneously decarboxylated into aminoacetone. Also acts on D-threonine, L-serine, D-serine, D-3-hydroxyisobutyrate, L-3-hydroxyisobutyrate, D-glycerate and L-glycerate. Able to catalyze the reduction of the malonic semialdehyde to 3-hydroxypropionic acid. YdfG is apparently supplementing RutE, the presumed malonic semialdehyde reductase involved in pyrimidine degradation since both are able to detoxify malonic semialdehyde.</text>
</comment>
<dbReference type="OrthoDB" id="9810734at2"/>
<dbReference type="PIRSF" id="PIRSF000126">
    <property type="entry name" value="11-beta-HSD1"/>
    <property type="match status" value="1"/>
</dbReference>
<comment type="catalytic activity">
    <reaction evidence="3">
        <text>L-allo-threonine + NADP(+) = aminoacetone + CO2 + NADPH</text>
        <dbReference type="Rhea" id="RHEA:43524"/>
        <dbReference type="ChEBI" id="CHEBI:16526"/>
        <dbReference type="ChEBI" id="CHEBI:57783"/>
        <dbReference type="ChEBI" id="CHEBI:58320"/>
        <dbReference type="ChEBI" id="CHEBI:58349"/>
        <dbReference type="ChEBI" id="CHEBI:58585"/>
        <dbReference type="EC" id="1.1.1.381"/>
    </reaction>
</comment>
<accession>A0A395JK29</accession>
<keyword evidence="13" id="KW-1185">Reference proteome</keyword>
<evidence type="ECO:0000256" key="6">
    <source>
        <dbReference type="ARBA" id="ARBA00044065"/>
    </source>
</evidence>
<evidence type="ECO:0000256" key="11">
    <source>
        <dbReference type="RuleBase" id="RU000363"/>
    </source>
</evidence>
<evidence type="ECO:0000256" key="9">
    <source>
        <dbReference type="ARBA" id="ARBA00045650"/>
    </source>
</evidence>
<gene>
    <name evidence="12" type="ORF">DFR28_102501</name>
</gene>
<name>A0A395JK29_9GAMM</name>
<dbReference type="PRINTS" id="PR00080">
    <property type="entry name" value="SDRFAMILY"/>
</dbReference>
<evidence type="ECO:0000256" key="8">
    <source>
        <dbReference type="ARBA" id="ARBA00044349"/>
    </source>
</evidence>
<evidence type="ECO:0000256" key="4">
    <source>
        <dbReference type="ARBA" id="ARBA00044050"/>
    </source>
</evidence>
<proteinExistence type="inferred from homology"/>
<dbReference type="PANTHER" id="PTHR43086">
    <property type="entry name" value="VERY-LONG-CHAIN 3-OXOOACYL-COA REDUCTASE"/>
    <property type="match status" value="1"/>
</dbReference>
<evidence type="ECO:0000256" key="3">
    <source>
        <dbReference type="ARBA" id="ARBA00043812"/>
    </source>
</evidence>
<comment type="catalytic activity">
    <reaction evidence="10">
        <text>3-hydroxypropanoate + NADP(+) = 3-oxopropanoate + NADPH + H(+)</text>
        <dbReference type="Rhea" id="RHEA:26438"/>
        <dbReference type="ChEBI" id="CHEBI:15378"/>
        <dbReference type="ChEBI" id="CHEBI:16510"/>
        <dbReference type="ChEBI" id="CHEBI:33190"/>
        <dbReference type="ChEBI" id="CHEBI:57783"/>
        <dbReference type="ChEBI" id="CHEBI:58349"/>
        <dbReference type="EC" id="1.1.1.298"/>
    </reaction>
</comment>
<evidence type="ECO:0000256" key="1">
    <source>
        <dbReference type="ARBA" id="ARBA00006484"/>
    </source>
</evidence>
<dbReference type="CDD" id="cd05233">
    <property type="entry name" value="SDR_c"/>
    <property type="match status" value="1"/>
</dbReference>
<keyword evidence="2" id="KW-0560">Oxidoreductase</keyword>
<evidence type="ECO:0000256" key="2">
    <source>
        <dbReference type="ARBA" id="ARBA00023002"/>
    </source>
</evidence>
<dbReference type="InterPro" id="IPR020904">
    <property type="entry name" value="Sc_DH/Rdtase_CS"/>
</dbReference>
<dbReference type="PANTHER" id="PTHR43086:SF3">
    <property type="entry name" value="NADP-DEPENDENT 3-HYDROXY ACID DEHYDROGENASE YDFG"/>
    <property type="match status" value="1"/>
</dbReference>
<comment type="similarity">
    <text evidence="1 11">Belongs to the short-chain dehydrogenases/reductases (SDR) family.</text>
</comment>
<dbReference type="InterPro" id="IPR036291">
    <property type="entry name" value="NAD(P)-bd_dom_sf"/>
</dbReference>
<dbReference type="AlphaFoldDB" id="A0A395JK29"/>
<dbReference type="RefSeq" id="WP_113953878.1">
    <property type="nucleotide sequence ID" value="NZ_QNRT01000002.1"/>
</dbReference>
<organism evidence="12 13">
    <name type="scientific">Arenicella xantha</name>
    <dbReference type="NCBI Taxonomy" id="644221"/>
    <lineage>
        <taxon>Bacteria</taxon>
        <taxon>Pseudomonadati</taxon>
        <taxon>Pseudomonadota</taxon>
        <taxon>Gammaproteobacteria</taxon>
        <taxon>Arenicellales</taxon>
        <taxon>Arenicellaceae</taxon>
        <taxon>Arenicella</taxon>
    </lineage>
</organism>
<dbReference type="EC" id="1.1.1.381" evidence="5"/>
<protein>
    <recommendedName>
        <fullName evidence="6">NADP-dependent 3-hydroxy acid dehydrogenase YdfG</fullName>
        <ecNumber evidence="4">1.1.1.298</ecNumber>
        <ecNumber evidence="5">1.1.1.381</ecNumber>
    </recommendedName>
    <alternativeName>
        <fullName evidence="8">L-allo-threonine dehydrogenase</fullName>
    </alternativeName>
    <alternativeName>
        <fullName evidence="7">Malonic semialdehyde reductase</fullName>
    </alternativeName>
</protein>
<dbReference type="EC" id="1.1.1.298" evidence="4"/>